<dbReference type="AlphaFoldDB" id="A0A1H0XH73"/>
<keyword evidence="1 6" id="KW-0963">Cytoplasm</keyword>
<keyword evidence="2 6" id="KW-0805">Transcription regulation</keyword>
<dbReference type="PRINTS" id="PR00046">
    <property type="entry name" value="SIGMA70FCT"/>
</dbReference>
<dbReference type="InterPro" id="IPR000943">
    <property type="entry name" value="RNA_pol_sigma70"/>
</dbReference>
<dbReference type="InterPro" id="IPR012760">
    <property type="entry name" value="RNA_pol_sigma_RpoD_C"/>
</dbReference>
<feature type="coiled-coil region" evidence="7">
    <location>
        <begin position="332"/>
        <end position="380"/>
    </location>
</feature>
<dbReference type="Pfam" id="PF04539">
    <property type="entry name" value="Sigma70_r3"/>
    <property type="match status" value="1"/>
</dbReference>
<dbReference type="RefSeq" id="WP_024309708.1">
    <property type="nucleotide sequence ID" value="NZ_FNJJ01000018.1"/>
</dbReference>
<evidence type="ECO:0000256" key="2">
    <source>
        <dbReference type="ARBA" id="ARBA00023015"/>
    </source>
</evidence>
<feature type="region of interest" description="Sigma-70 factor domain-2" evidence="6">
    <location>
        <begin position="381"/>
        <end position="451"/>
    </location>
</feature>
<gene>
    <name evidence="6" type="primary">rpoD</name>
    <name evidence="11" type="ORF">SAMN05216213_11852</name>
</gene>
<dbReference type="GO" id="GO:0006352">
    <property type="term" value="P:DNA-templated transcription initiation"/>
    <property type="evidence" value="ECO:0007669"/>
    <property type="project" value="UniProtKB-UniRule"/>
</dbReference>
<dbReference type="InterPro" id="IPR013325">
    <property type="entry name" value="RNA_pol_sigma_r2"/>
</dbReference>
<evidence type="ECO:0000256" key="8">
    <source>
        <dbReference type="SAM" id="MobiDB-lite"/>
    </source>
</evidence>
<evidence type="ECO:0000256" key="4">
    <source>
        <dbReference type="ARBA" id="ARBA00023125"/>
    </source>
</evidence>
<dbReference type="Pfam" id="PF00140">
    <property type="entry name" value="Sigma70_r1_2"/>
    <property type="match status" value="1"/>
</dbReference>
<dbReference type="OrthoDB" id="9809557at2"/>
<protein>
    <recommendedName>
        <fullName evidence="6">RNA polymerase sigma factor RpoD</fullName>
    </recommendedName>
    <alternativeName>
        <fullName evidence="6">Sigma-70</fullName>
    </alternativeName>
</protein>
<dbReference type="NCBIfam" id="NF004208">
    <property type="entry name" value="PRK05658.1"/>
    <property type="match status" value="1"/>
</dbReference>
<dbReference type="EMBL" id="FNJJ01000018">
    <property type="protein sequence ID" value="SDQ02274.1"/>
    <property type="molecule type" value="Genomic_DNA"/>
</dbReference>
<feature type="region of interest" description="Disordered" evidence="8">
    <location>
        <begin position="168"/>
        <end position="218"/>
    </location>
</feature>
<dbReference type="PROSITE" id="PS00715">
    <property type="entry name" value="SIGMA70_1"/>
    <property type="match status" value="1"/>
</dbReference>
<evidence type="ECO:0000313" key="12">
    <source>
        <dbReference type="Proteomes" id="UP000199460"/>
    </source>
</evidence>
<comment type="subcellular location">
    <subcellularLocation>
        <location evidence="6">Cytoplasm</location>
    </subcellularLocation>
</comment>
<dbReference type="InterPro" id="IPR028630">
    <property type="entry name" value="Sigma70_RpoD"/>
</dbReference>
<keyword evidence="3 6" id="KW-0731">Sigma factor</keyword>
<dbReference type="GO" id="GO:0016987">
    <property type="term" value="F:sigma factor activity"/>
    <property type="evidence" value="ECO:0007669"/>
    <property type="project" value="UniProtKB-UniRule"/>
</dbReference>
<feature type="region of interest" description="Sigma-70 factor domain-3" evidence="6">
    <location>
        <begin position="460"/>
        <end position="536"/>
    </location>
</feature>
<dbReference type="Pfam" id="PF04545">
    <property type="entry name" value="Sigma70_r4"/>
    <property type="match status" value="1"/>
</dbReference>
<dbReference type="InterPro" id="IPR007630">
    <property type="entry name" value="RNA_pol_sigma70_r4"/>
</dbReference>
<dbReference type="PANTHER" id="PTHR30603">
    <property type="entry name" value="RNA POLYMERASE SIGMA FACTOR RPO"/>
    <property type="match status" value="1"/>
</dbReference>
<dbReference type="InterPro" id="IPR050239">
    <property type="entry name" value="Sigma-70_RNA_pol_init_factors"/>
</dbReference>
<dbReference type="SUPFAM" id="SSF88946">
    <property type="entry name" value="Sigma2 domain of RNA polymerase sigma factors"/>
    <property type="match status" value="1"/>
</dbReference>
<dbReference type="Pfam" id="PF04546">
    <property type="entry name" value="Sigma70_ner"/>
    <property type="match status" value="1"/>
</dbReference>
<dbReference type="Pfam" id="PF04542">
    <property type="entry name" value="Sigma70_r2"/>
    <property type="match status" value="1"/>
</dbReference>
<dbReference type="InterPro" id="IPR014284">
    <property type="entry name" value="RNA_pol_sigma-70_dom"/>
</dbReference>
<evidence type="ECO:0000256" key="3">
    <source>
        <dbReference type="ARBA" id="ARBA00023082"/>
    </source>
</evidence>
<keyword evidence="5 6" id="KW-0804">Transcription</keyword>
<feature type="DNA-binding region" description="H-T-H motif" evidence="6">
    <location>
        <begin position="575"/>
        <end position="594"/>
    </location>
</feature>
<dbReference type="PROSITE" id="PS00716">
    <property type="entry name" value="SIGMA70_2"/>
    <property type="match status" value="1"/>
</dbReference>
<dbReference type="CDD" id="cd06171">
    <property type="entry name" value="Sigma70_r4"/>
    <property type="match status" value="1"/>
</dbReference>
<dbReference type="InterPro" id="IPR013324">
    <property type="entry name" value="RNA_pol_sigma_r3/r4-like"/>
</dbReference>
<dbReference type="InterPro" id="IPR042189">
    <property type="entry name" value="RNA_pol_sigma_70_r1_1_sf"/>
</dbReference>
<dbReference type="InterPro" id="IPR007627">
    <property type="entry name" value="RNA_pol_sigma70_r2"/>
</dbReference>
<dbReference type="Gene3D" id="1.10.10.10">
    <property type="entry name" value="Winged helix-like DNA-binding domain superfamily/Winged helix DNA-binding domain"/>
    <property type="match status" value="2"/>
</dbReference>
<name>A0A1H0XH73_9GAMM</name>
<dbReference type="Gene3D" id="1.10.601.10">
    <property type="entry name" value="RNA Polymerase Primary Sigma Factor"/>
    <property type="match status" value="1"/>
</dbReference>
<reference evidence="12" key="1">
    <citation type="submission" date="2016-10" db="EMBL/GenBank/DDBJ databases">
        <authorList>
            <person name="Varghese N."/>
            <person name="Submissions S."/>
        </authorList>
    </citation>
    <scope>NUCLEOTIDE SEQUENCE [LARGE SCALE GENOMIC DNA]</scope>
    <source>
        <strain evidence="12">JCM 18416</strain>
    </source>
</reference>
<dbReference type="InterPro" id="IPR007127">
    <property type="entry name" value="RNA_pol_sigma_70_r1_1"/>
</dbReference>
<sequence>MSVKAQQQSRLKELISRGREQGYLTYAEVNDHLPEDISDPEQVEDIIRMINDMGINVFESAPDADALLLAEADTDEAAAEEAAAALAAVETDIGRTTDPVRMYMREMGTVELLTREGEIEIAKRIEEGIREVMSAIAHFPGTVEGILAEYNRVTTEGGRLAEVLSGYIDPDDGSVPDEAAAPVPVKEGAAAEESDDDEEDESGDDEEEEGDGGPDPEEAARRFTAVAEQQEKVQKALKKHGRGSKQATEELAALAELFMPIKLVPKQYDALVTQVRDALDRLRAQERAIMQLCVRDARMPRADFLRLFPGNEIDMDWAADLAKGKAKYAEALGNLQGDIQRCQQKLADLEAECSLSLAEIKDINRRMSIGEAKARRAKKEMVEANLRLVISIAKKYTNRGLQFLDLIQEGNIGLMKAVDKFEYRRGYKFSTYATWWIRQAITRSIADQARTIRIPVHMIETINKLNRISRQMLQEMGREPTPEELGERMEMPEDKIRKVLKIAKEPISMETPIGDDEDSHLGDFIEDSTMQSPIDVATVESLKEATREVLAGLTAREAKVLRMRFGIDMNTDHTLEEVGKQFDVTRERIRQIEAKALRKLRHPTRSEHLRSFLDE</sequence>
<dbReference type="NCBIfam" id="TIGR02393">
    <property type="entry name" value="RpoD_Cterm"/>
    <property type="match status" value="1"/>
</dbReference>
<accession>A0A1H0XH73</accession>
<organism evidence="11 12">
    <name type="scientific">Ectopseudomonas guguanensis</name>
    <dbReference type="NCBI Taxonomy" id="1198456"/>
    <lineage>
        <taxon>Bacteria</taxon>
        <taxon>Pseudomonadati</taxon>
        <taxon>Pseudomonadota</taxon>
        <taxon>Gammaproteobacteria</taxon>
        <taxon>Pseudomonadales</taxon>
        <taxon>Pseudomonadaceae</taxon>
        <taxon>Ectopseudomonas</taxon>
    </lineage>
</organism>
<evidence type="ECO:0000313" key="11">
    <source>
        <dbReference type="EMBL" id="SDQ02274.1"/>
    </source>
</evidence>
<dbReference type="NCBIfam" id="TIGR02937">
    <property type="entry name" value="sigma70-ECF"/>
    <property type="match status" value="1"/>
</dbReference>
<dbReference type="PANTHER" id="PTHR30603:SF60">
    <property type="entry name" value="RNA POLYMERASE SIGMA FACTOR RPOD"/>
    <property type="match status" value="1"/>
</dbReference>
<feature type="compositionally biased region" description="Acidic residues" evidence="8">
    <location>
        <begin position="190"/>
        <end position="217"/>
    </location>
</feature>
<dbReference type="Proteomes" id="UP000199460">
    <property type="component" value="Unassembled WGS sequence"/>
</dbReference>
<dbReference type="FunFam" id="1.10.10.10:FF:000002">
    <property type="entry name" value="RNA polymerase sigma factor SigA"/>
    <property type="match status" value="1"/>
</dbReference>
<evidence type="ECO:0000256" key="6">
    <source>
        <dbReference type="HAMAP-Rule" id="MF_00963"/>
    </source>
</evidence>
<comment type="function">
    <text evidence="6">Sigma factors are initiation factors that promote the attachment of RNA polymerase to specific initiation sites and are then released. This sigma factor is the primary sigma factor during exponential growth.</text>
</comment>
<evidence type="ECO:0000256" key="1">
    <source>
        <dbReference type="ARBA" id="ARBA00022490"/>
    </source>
</evidence>
<dbReference type="InterPro" id="IPR009042">
    <property type="entry name" value="RNA_pol_sigma70_r1_2"/>
</dbReference>
<comment type="subunit">
    <text evidence="6">Interacts transiently with the RNA polymerase catalytic core.</text>
</comment>
<dbReference type="FunFam" id="1.10.601.10:FF:000002">
    <property type="entry name" value="RNA polymerase sigma factor RpoD"/>
    <property type="match status" value="1"/>
</dbReference>
<keyword evidence="7" id="KW-0175">Coiled coil</keyword>
<evidence type="ECO:0000259" key="10">
    <source>
        <dbReference type="PROSITE" id="PS00716"/>
    </source>
</evidence>
<feature type="domain" description="RNA polymerase sigma-70" evidence="10">
    <location>
        <begin position="574"/>
        <end position="600"/>
    </location>
</feature>
<evidence type="ECO:0000256" key="5">
    <source>
        <dbReference type="ARBA" id="ARBA00023163"/>
    </source>
</evidence>
<dbReference type="SUPFAM" id="SSF88659">
    <property type="entry name" value="Sigma3 and sigma4 domains of RNA polymerase sigma factors"/>
    <property type="match status" value="2"/>
</dbReference>
<feature type="short sequence motif" description="Interaction with polymerase core subunit RpoC" evidence="6">
    <location>
        <begin position="405"/>
        <end position="408"/>
    </location>
</feature>
<evidence type="ECO:0000259" key="9">
    <source>
        <dbReference type="PROSITE" id="PS00715"/>
    </source>
</evidence>
<evidence type="ECO:0000256" key="7">
    <source>
        <dbReference type="SAM" id="Coils"/>
    </source>
</evidence>
<dbReference type="Gene3D" id="1.10.220.120">
    <property type="entry name" value="Sigma-70 factor, region 1.1"/>
    <property type="match status" value="1"/>
</dbReference>
<keyword evidence="12" id="KW-1185">Reference proteome</keyword>
<dbReference type="HAMAP" id="MF_00963">
    <property type="entry name" value="Sigma70_RpoD_SigA"/>
    <property type="match status" value="1"/>
</dbReference>
<keyword evidence="4 6" id="KW-0238">DNA-binding</keyword>
<dbReference type="GO" id="GO:0003677">
    <property type="term" value="F:DNA binding"/>
    <property type="evidence" value="ECO:0007669"/>
    <property type="project" value="UniProtKB-UniRule"/>
</dbReference>
<dbReference type="FunFam" id="1.10.220.120:FF:000001">
    <property type="entry name" value="RNA polymerase sigma factor RpoD"/>
    <property type="match status" value="1"/>
</dbReference>
<dbReference type="InterPro" id="IPR007624">
    <property type="entry name" value="RNA_pol_sigma70_r3"/>
</dbReference>
<dbReference type="GeneID" id="300934093"/>
<dbReference type="Pfam" id="PF03979">
    <property type="entry name" value="Sigma70_r1_1"/>
    <property type="match status" value="1"/>
</dbReference>
<comment type="similarity">
    <text evidence="6">Belongs to the sigma-70 factor family. RpoD/SigA subfamily.</text>
</comment>
<dbReference type="GO" id="GO:0005737">
    <property type="term" value="C:cytoplasm"/>
    <property type="evidence" value="ECO:0007669"/>
    <property type="project" value="UniProtKB-SubCell"/>
</dbReference>
<feature type="domain" description="RNA polymerase sigma-70" evidence="9">
    <location>
        <begin position="405"/>
        <end position="418"/>
    </location>
</feature>
<feature type="region of interest" description="Sigma-70 factor domain-4" evidence="6">
    <location>
        <begin position="549"/>
        <end position="602"/>
    </location>
</feature>
<dbReference type="InterPro" id="IPR007631">
    <property type="entry name" value="RNA_pol_sigma_70_non-ess"/>
</dbReference>
<dbReference type="InterPro" id="IPR036388">
    <property type="entry name" value="WH-like_DNA-bd_sf"/>
</dbReference>
<proteinExistence type="inferred from homology"/>
<dbReference type="FunFam" id="1.10.10.10:FF:000004">
    <property type="entry name" value="RNA polymerase sigma factor SigA"/>
    <property type="match status" value="1"/>
</dbReference>